<accession>A0ACC2IQG9</accession>
<protein>
    <submittedName>
        <fullName evidence="1">Uncharacterized protein</fullName>
    </submittedName>
</protein>
<proteinExistence type="predicted"/>
<evidence type="ECO:0000313" key="2">
    <source>
        <dbReference type="Proteomes" id="UP001153331"/>
    </source>
</evidence>
<sequence length="148" mass="16400">MWYGVTVAPLSRWTNQSGRFVVAGDCAHPMLPYMAQGANSSLEDAAVIGSLLSHVHEPAQLSAALALYDAVRRPRVDQLVRETFAQGTENHLSDGPEQEIRDKQLARSTLPEFGPKSDTPWTHPKIQNWIYGYDAYAEAEAAFGDRPF</sequence>
<comment type="caution">
    <text evidence="1">The sequence shown here is derived from an EMBL/GenBank/DDBJ whole genome shotgun (WGS) entry which is preliminary data.</text>
</comment>
<organism evidence="1 2">
    <name type="scientific">Boeremia exigua</name>
    <dbReference type="NCBI Taxonomy" id="749465"/>
    <lineage>
        <taxon>Eukaryota</taxon>
        <taxon>Fungi</taxon>
        <taxon>Dikarya</taxon>
        <taxon>Ascomycota</taxon>
        <taxon>Pezizomycotina</taxon>
        <taxon>Dothideomycetes</taxon>
        <taxon>Pleosporomycetidae</taxon>
        <taxon>Pleosporales</taxon>
        <taxon>Pleosporineae</taxon>
        <taxon>Didymellaceae</taxon>
        <taxon>Boeremia</taxon>
    </lineage>
</organism>
<keyword evidence="2" id="KW-1185">Reference proteome</keyword>
<dbReference type="EMBL" id="JAPHNI010000054">
    <property type="protein sequence ID" value="KAJ8117400.1"/>
    <property type="molecule type" value="Genomic_DNA"/>
</dbReference>
<dbReference type="Proteomes" id="UP001153331">
    <property type="component" value="Unassembled WGS sequence"/>
</dbReference>
<evidence type="ECO:0000313" key="1">
    <source>
        <dbReference type="EMBL" id="KAJ8117400.1"/>
    </source>
</evidence>
<reference evidence="1" key="1">
    <citation type="submission" date="2022-11" db="EMBL/GenBank/DDBJ databases">
        <title>Genome Sequence of Boeremia exigua.</title>
        <authorList>
            <person name="Buettner E."/>
        </authorList>
    </citation>
    <scope>NUCLEOTIDE SEQUENCE</scope>
    <source>
        <strain evidence="1">CU02</strain>
    </source>
</reference>
<gene>
    <name evidence="1" type="ORF">OPT61_g1401</name>
</gene>
<name>A0ACC2IQG9_9PLEO</name>